<dbReference type="RefSeq" id="WP_110447516.1">
    <property type="nucleotide sequence ID" value="NZ_CP132381.1"/>
</dbReference>
<organism evidence="1 2">
    <name type="scientific">Gilliamella apis</name>
    <dbReference type="NCBI Taxonomy" id="1970738"/>
    <lineage>
        <taxon>Bacteria</taxon>
        <taxon>Pseudomonadati</taxon>
        <taxon>Pseudomonadota</taxon>
        <taxon>Gammaproteobacteria</taxon>
        <taxon>Orbales</taxon>
        <taxon>Orbaceae</taxon>
        <taxon>Gilliamella</taxon>
    </lineage>
</organism>
<sequence length="158" mass="18869">MKTYKKPLFTLVHSNDAIPEHKTLAYLDPTLNDYTDHIDEVIGLRIKELKLHHSEYREYHDDKQNNNKSGFSFIFQEIFESEHHKKQIGMLKDEILIAKESNRVKKLLNERLKEFAKFYPEIQFNLNNVQSLPTRFKDYLFAPPLVLTEDNTIMLWDD</sequence>
<proteinExistence type="predicted"/>
<reference evidence="1 2" key="1">
    <citation type="submission" date="2018-05" db="EMBL/GenBank/DDBJ databases">
        <title>Reference genomes for bee gut microbiota database.</title>
        <authorList>
            <person name="Ellegaard K.M."/>
        </authorList>
    </citation>
    <scope>NUCLEOTIDE SEQUENCE [LARGE SCALE GENOMIC DNA]</scope>
    <source>
        <strain evidence="1 2">ESL0172</strain>
    </source>
</reference>
<keyword evidence="2" id="KW-1185">Reference proteome</keyword>
<evidence type="ECO:0000313" key="2">
    <source>
        <dbReference type="Proteomes" id="UP000247673"/>
    </source>
</evidence>
<accession>A0A2V4E0H8</accession>
<dbReference type="EMBL" id="QGLO01000004">
    <property type="protein sequence ID" value="PXY91562.1"/>
    <property type="molecule type" value="Genomic_DNA"/>
</dbReference>
<evidence type="ECO:0000313" key="1">
    <source>
        <dbReference type="EMBL" id="PXY91562.1"/>
    </source>
</evidence>
<dbReference type="AlphaFoldDB" id="A0A2V4E0H8"/>
<gene>
    <name evidence="1" type="ORF">DKK78_04355</name>
</gene>
<dbReference type="OrthoDB" id="7065426at2"/>
<dbReference type="Proteomes" id="UP000247673">
    <property type="component" value="Unassembled WGS sequence"/>
</dbReference>
<comment type="caution">
    <text evidence="1">The sequence shown here is derived from an EMBL/GenBank/DDBJ whole genome shotgun (WGS) entry which is preliminary data.</text>
</comment>
<protein>
    <submittedName>
        <fullName evidence="1">Uncharacterized protein</fullName>
    </submittedName>
</protein>
<name>A0A2V4E0H8_9GAMM</name>